<evidence type="ECO:0000313" key="1">
    <source>
        <dbReference type="EMBL" id="QBR85012.1"/>
    </source>
</evidence>
<dbReference type="AlphaFoldDB" id="A0AAX1EIY2"/>
<dbReference type="SUPFAM" id="SSF160104">
    <property type="entry name" value="Acetoacetate decarboxylase-like"/>
    <property type="match status" value="1"/>
</dbReference>
<dbReference type="EMBL" id="CP038254">
    <property type="protein sequence ID" value="QBR85012.1"/>
    <property type="molecule type" value="Genomic_DNA"/>
</dbReference>
<protein>
    <submittedName>
        <fullName evidence="1">Acetoacetate decarboxylase</fullName>
    </submittedName>
</protein>
<dbReference type="GO" id="GO:0016829">
    <property type="term" value="F:lyase activity"/>
    <property type="evidence" value="ECO:0007669"/>
    <property type="project" value="InterPro"/>
</dbReference>
<dbReference type="InterPro" id="IPR023375">
    <property type="entry name" value="ADC_dom_sf"/>
</dbReference>
<dbReference type="RefSeq" id="WP_135061141.1">
    <property type="nucleotide sequence ID" value="NZ_CP038254.1"/>
</dbReference>
<dbReference type="Pfam" id="PF06314">
    <property type="entry name" value="ADC"/>
    <property type="match status" value="1"/>
</dbReference>
<dbReference type="Proteomes" id="UP000295517">
    <property type="component" value="Chromosome"/>
</dbReference>
<evidence type="ECO:0000313" key="2">
    <source>
        <dbReference type="Proteomes" id="UP000295517"/>
    </source>
</evidence>
<dbReference type="Gene3D" id="2.40.400.10">
    <property type="entry name" value="Acetoacetate decarboxylase-like"/>
    <property type="match status" value="1"/>
</dbReference>
<accession>A0AAX1EIY2</accession>
<organism evidence="1 2">
    <name type="scientific">Legionella israelensis</name>
    <dbReference type="NCBI Taxonomy" id="454"/>
    <lineage>
        <taxon>Bacteria</taxon>
        <taxon>Pseudomonadati</taxon>
        <taxon>Pseudomonadota</taxon>
        <taxon>Gammaproteobacteria</taxon>
        <taxon>Legionellales</taxon>
        <taxon>Legionellaceae</taxon>
        <taxon>Legionella</taxon>
    </lineage>
</organism>
<name>A0AAX1EIY2_9GAMM</name>
<sequence>MDKKLAATKKYSFVNEFDMPAPRWIRTYPAGPYRFINREFFIISYETDPDILESILPPHLELLEPVVKYEFIRMPDSTGFGDYTETGQVIPVKYKGEEGTFTISMFLDCHAPIAGGREIWGFPKKLAKPKLFVEEDALIGILDYGSTRLATATMGYKHHKLDEEQVLQSLKKPIFLLKNIPGVDGKPEINQLTRTYLSDINIKGAWTGPGSLELHPHALAPISDLYIKKIVSVAHFVTDLTLPYGEVVEDYLKKK</sequence>
<proteinExistence type="predicted"/>
<dbReference type="InterPro" id="IPR010451">
    <property type="entry name" value="Acetoacetate_decarboxylase"/>
</dbReference>
<gene>
    <name evidence="1" type="ORF">E3983_12005</name>
</gene>
<dbReference type="NCBIfam" id="NF002614">
    <property type="entry name" value="PRK02265.1"/>
    <property type="match status" value="1"/>
</dbReference>
<reference evidence="1 2" key="1">
    <citation type="submission" date="2019-03" db="EMBL/GenBank/DDBJ databases">
        <title>Diverse conjugative elements silence natural transformation in Legionella species.</title>
        <authorList>
            <person name="Durieux I."/>
            <person name="Ginevra C."/>
            <person name="Attaiech L."/>
            <person name="Picq K."/>
            <person name="Juan P.A."/>
            <person name="Jarraud S."/>
            <person name="Charpentier X."/>
        </authorList>
    </citation>
    <scope>NUCLEOTIDE SEQUENCE [LARGE SCALE GENOMIC DNA]</scope>
    <source>
        <strain evidence="1 2">HL-0427-4011</strain>
    </source>
</reference>